<evidence type="ECO:0000313" key="1">
    <source>
        <dbReference type="EMBL" id="AKC71599.1"/>
    </source>
</evidence>
<dbReference type="HOGENOM" id="CLU_2618776_0_0_4"/>
<dbReference type="KEGG" id="pox:MB84_22265"/>
<reference evidence="1" key="1">
    <citation type="submission" date="2016-06" db="EMBL/GenBank/DDBJ databases">
        <title>Pandoraea oxalativorans DSM 23570 Genome Sequencing.</title>
        <authorList>
            <person name="Ee R."/>
            <person name="Lim Y.-L."/>
            <person name="Yong D."/>
            <person name="Yin W.-F."/>
            <person name="Chan K.-G."/>
        </authorList>
    </citation>
    <scope>NUCLEOTIDE SEQUENCE</scope>
    <source>
        <strain evidence="1">DSM 23570</strain>
    </source>
</reference>
<evidence type="ECO:0000313" key="2">
    <source>
        <dbReference type="Proteomes" id="UP000035050"/>
    </source>
</evidence>
<dbReference type="AlphaFoldDB" id="A0A0E3U8A9"/>
<dbReference type="EMBL" id="CP011253">
    <property type="protein sequence ID" value="AKC71599.1"/>
    <property type="molecule type" value="Genomic_DNA"/>
</dbReference>
<organism evidence="1 2">
    <name type="scientific">Pandoraea oxalativorans</name>
    <dbReference type="NCBI Taxonomy" id="573737"/>
    <lineage>
        <taxon>Bacteria</taxon>
        <taxon>Pseudomonadati</taxon>
        <taxon>Pseudomonadota</taxon>
        <taxon>Betaproteobacteria</taxon>
        <taxon>Burkholderiales</taxon>
        <taxon>Burkholderiaceae</taxon>
        <taxon>Pandoraea</taxon>
    </lineage>
</organism>
<proteinExistence type="predicted"/>
<dbReference type="Proteomes" id="UP000035050">
    <property type="component" value="Chromosome"/>
</dbReference>
<accession>A0A0E3U8A9</accession>
<keyword evidence="2" id="KW-1185">Reference proteome</keyword>
<protein>
    <submittedName>
        <fullName evidence="1">Uncharacterized protein</fullName>
    </submittedName>
</protein>
<name>A0A0E3U8A9_9BURK</name>
<gene>
    <name evidence="1" type="ORF">MB84_22265</name>
</gene>
<sequence length="78" mass="8715">MRRRAGVRLGIHDVAGVELAGPKKRHHASGAGLRRTDTRPVRQVFCREMSLVLRIVRTLAAPLTIRQIRQTSHARQAG</sequence>